<feature type="transmembrane region" description="Helical" evidence="6">
    <location>
        <begin position="39"/>
        <end position="61"/>
    </location>
</feature>
<dbReference type="PANTHER" id="PTHR40077:SF1">
    <property type="entry name" value="MEMBRANE PROTEIN"/>
    <property type="match status" value="1"/>
</dbReference>
<feature type="transmembrane region" description="Helical" evidence="6">
    <location>
        <begin position="12"/>
        <end position="33"/>
    </location>
</feature>
<evidence type="ECO:0000256" key="2">
    <source>
        <dbReference type="ARBA" id="ARBA00022475"/>
    </source>
</evidence>
<evidence type="ECO:0000259" key="7">
    <source>
        <dbReference type="Pfam" id="PF12823"/>
    </source>
</evidence>
<name>A0ABW5TXI8_9SPHI</name>
<evidence type="ECO:0000256" key="4">
    <source>
        <dbReference type="ARBA" id="ARBA00022989"/>
    </source>
</evidence>
<evidence type="ECO:0000256" key="5">
    <source>
        <dbReference type="ARBA" id="ARBA00023136"/>
    </source>
</evidence>
<keyword evidence="5 6" id="KW-0472">Membrane</keyword>
<evidence type="ECO:0000256" key="6">
    <source>
        <dbReference type="SAM" id="Phobius"/>
    </source>
</evidence>
<comment type="caution">
    <text evidence="8">The sequence shown here is derived from an EMBL/GenBank/DDBJ whole genome shotgun (WGS) entry which is preliminary data.</text>
</comment>
<reference evidence="9" key="1">
    <citation type="journal article" date="2019" name="Int. J. Syst. Evol. Microbiol.">
        <title>The Global Catalogue of Microorganisms (GCM) 10K type strain sequencing project: providing services to taxonomists for standard genome sequencing and annotation.</title>
        <authorList>
            <consortium name="The Broad Institute Genomics Platform"/>
            <consortium name="The Broad Institute Genome Sequencing Center for Infectious Disease"/>
            <person name="Wu L."/>
            <person name="Ma J."/>
        </authorList>
    </citation>
    <scope>NUCLEOTIDE SEQUENCE [LARGE SCALE GENOMIC DNA]</scope>
    <source>
        <strain evidence="9">KCTC 42456</strain>
    </source>
</reference>
<dbReference type="InterPro" id="IPR023845">
    <property type="entry name" value="DUF3817_TM"/>
</dbReference>
<evidence type="ECO:0000256" key="3">
    <source>
        <dbReference type="ARBA" id="ARBA00022692"/>
    </source>
</evidence>
<organism evidence="8 9">
    <name type="scientific">Pedobacter alpinus</name>
    <dbReference type="NCBI Taxonomy" id="1590643"/>
    <lineage>
        <taxon>Bacteria</taxon>
        <taxon>Pseudomonadati</taxon>
        <taxon>Bacteroidota</taxon>
        <taxon>Sphingobacteriia</taxon>
        <taxon>Sphingobacteriales</taxon>
        <taxon>Sphingobacteriaceae</taxon>
        <taxon>Pedobacter</taxon>
    </lineage>
</organism>
<sequence length="98" mass="11056">MNLKTAIGQFRLTCLLEGLSLLILLFIAMPLKYYFDYPIVVKIVGAAHGGLFVLYIIYTLFFAIKLSWGVKMILLVSLASFIPFGTFYVDKKVLAKID</sequence>
<dbReference type="Pfam" id="PF12823">
    <property type="entry name" value="DUF3817"/>
    <property type="match status" value="1"/>
</dbReference>
<evidence type="ECO:0000313" key="8">
    <source>
        <dbReference type="EMBL" id="MFD2733314.1"/>
    </source>
</evidence>
<proteinExistence type="predicted"/>
<keyword evidence="4 6" id="KW-1133">Transmembrane helix</keyword>
<keyword evidence="3 6" id="KW-0812">Transmembrane</keyword>
<dbReference type="RefSeq" id="WP_379046276.1">
    <property type="nucleotide sequence ID" value="NZ_JBHSKW010000058.1"/>
</dbReference>
<feature type="transmembrane region" description="Helical" evidence="6">
    <location>
        <begin position="68"/>
        <end position="89"/>
    </location>
</feature>
<dbReference type="PANTHER" id="PTHR40077">
    <property type="entry name" value="MEMBRANE PROTEIN-RELATED"/>
    <property type="match status" value="1"/>
</dbReference>
<dbReference type="EMBL" id="JBHULV010000052">
    <property type="protein sequence ID" value="MFD2733314.1"/>
    <property type="molecule type" value="Genomic_DNA"/>
</dbReference>
<feature type="domain" description="DUF3817" evidence="7">
    <location>
        <begin position="9"/>
        <end position="93"/>
    </location>
</feature>
<evidence type="ECO:0000313" key="9">
    <source>
        <dbReference type="Proteomes" id="UP001597546"/>
    </source>
</evidence>
<dbReference type="Proteomes" id="UP001597546">
    <property type="component" value="Unassembled WGS sequence"/>
</dbReference>
<keyword evidence="2" id="KW-1003">Cell membrane</keyword>
<dbReference type="NCBIfam" id="TIGR03954">
    <property type="entry name" value="integ_memb_HG"/>
    <property type="match status" value="1"/>
</dbReference>
<protein>
    <submittedName>
        <fullName evidence="8">DUF3817 domain-containing protein</fullName>
    </submittedName>
</protein>
<keyword evidence="9" id="KW-1185">Reference proteome</keyword>
<evidence type="ECO:0000256" key="1">
    <source>
        <dbReference type="ARBA" id="ARBA00004651"/>
    </source>
</evidence>
<accession>A0ABW5TXI8</accession>
<comment type="subcellular location">
    <subcellularLocation>
        <location evidence="1">Cell membrane</location>
        <topology evidence="1">Multi-pass membrane protein</topology>
    </subcellularLocation>
</comment>
<gene>
    <name evidence="8" type="ORF">ACFSSE_16505</name>
</gene>